<feature type="region of interest" description="Disordered" evidence="5">
    <location>
        <begin position="778"/>
        <end position="825"/>
    </location>
</feature>
<dbReference type="InterPro" id="IPR005522">
    <property type="entry name" value="IPK"/>
</dbReference>
<accession>A0A8H4LW37</accession>
<dbReference type="EMBL" id="JAAVMX010000008">
    <property type="protein sequence ID" value="KAF4505907.1"/>
    <property type="molecule type" value="Genomic_DNA"/>
</dbReference>
<dbReference type="Pfam" id="PF03770">
    <property type="entry name" value="IPK"/>
    <property type="match status" value="1"/>
</dbReference>
<feature type="region of interest" description="Disordered" evidence="5">
    <location>
        <begin position="465"/>
        <end position="504"/>
    </location>
</feature>
<evidence type="ECO:0000256" key="5">
    <source>
        <dbReference type="SAM" id="MobiDB-lite"/>
    </source>
</evidence>
<dbReference type="PANTHER" id="PTHR12400:SF21">
    <property type="entry name" value="KINASE"/>
    <property type="match status" value="1"/>
</dbReference>
<sequence length="1333" mass="146691">MSSPHPNHENAAPPAPLRPAARSIPNPGPVDGHAETSPQEHHGRDDTTNAPFSSTAPVSAPSSVSVAPVDGITLPSRRGDPDPDDLKTRAIPKQPSRSLLTQALASARGIPPPTQDAPTTHHQDGLDQHKPPSKPPPSPASSRASPDKQLSSPWSSGHGLPRDGDIRPSLLPVASQPVVMAAPATISLAAREPSSVPSSYDQLVLAHARDFLFDHRDFLDRAKSRASTSLELDRSAPDSFHAHTFPHSSVLEGSLTSTKASSFGSFESTPILATQMTRDTPRKSGAPSTRPRPAEQALTHGPEKNEKVWSIGSGDGNEEDGLVEQSVAEAMAGVEPNARSRKASYSLRFFKEGLPPDEKGRRKDAKPSQRERLPPALEDGRAPNDVLADASTPPAIQTLSMSMSAAESAQSTRPFSLQTDYFDVRGTVPANRAASPTRAQLIKPAGLKDAETTLAPHGFDSIEFEGEASEPESASEARTRGHDNGSDAGGDAHVEADADDSGEEKISSAVFLPHQEMPEARMKPGDSVDLVRTSRLRSLSQSKAHPWLVKADEPELEPEIHDEVEPASLCSPTLRSRETLVSRKGDVLLEPSDERSVSDELEVKSPVPARLPQAVTRYEDHVHEHQHHGRKPLEAIELIPYKHQVGGHTTLWRFSRRAVCKQLNNRENEFYETIERYHRDLLPFLPRYIGVLNVMFQKQSRRKSTARKDDAAAAERKRVLDEAKKGDGANGHGNASAEAGGGHQARTMLPGRIISQSLVNANLQIPTVTFDDNRHIVPRNLLQPAPPPDFFRRRSISTSRVYDSPGEPRRSPPRPPLDERPNSWGATTINKRLRNEVFNDAFLEEPVEVQKHRRPHQRSIPRPALQRPLRSSNSDPNLARHNHKDEEVAPQVEDGVQAPSPPMRPQDVFAAGLGSGALLAAHDGNSDLPVKDMTGSSAPEPEILKSNPLGLKKKRRFSAGGLRRRPGDVRESRGSLKYFEEADDADYKTDRTPQRTPSQGAAAQNGYAGPLLSLELADAQEVDASSLVPSELLSPSLEFKKIPRPINPKEAKMDTKSRRDRAEYFLLMEDLTAGMKRPCMMDLKMGTRQYGVDASPNKQRSQHDKCRTTTSSELGVRICGLQVWNVRTQSFEFQDKYFGRRVKAGHEFQDALQKFLYNGVDLESVLRHIPLVLRKLTQLEQIVGELRGYRFYAASLLMFYDGDTSDDGGYETLYDSATDGGATDTEESSRRHRRNRREIDFKMADFANSLTPLDKMDDKPCPPQHPDGPDGGFLKGLRSLQRYFLRIQRDVRAELDRASDGLRGPRAKFSTQAEHCLDLDTDASDDDDGQISV</sequence>
<dbReference type="GO" id="GO:0032958">
    <property type="term" value="P:inositol phosphate biosynthetic process"/>
    <property type="evidence" value="ECO:0007669"/>
    <property type="project" value="InterPro"/>
</dbReference>
<evidence type="ECO:0000313" key="6">
    <source>
        <dbReference type="EMBL" id="KAF4505907.1"/>
    </source>
</evidence>
<feature type="compositionally biased region" description="Polar residues" evidence="5">
    <location>
        <begin position="262"/>
        <end position="278"/>
    </location>
</feature>
<dbReference type="GO" id="GO:0005737">
    <property type="term" value="C:cytoplasm"/>
    <property type="evidence" value="ECO:0007669"/>
    <property type="project" value="TreeGrafter"/>
</dbReference>
<dbReference type="OrthoDB" id="2573163at2759"/>
<keyword evidence="7" id="KW-1185">Reference proteome</keyword>
<evidence type="ECO:0000256" key="4">
    <source>
        <dbReference type="RuleBase" id="RU363090"/>
    </source>
</evidence>
<feature type="region of interest" description="Disordered" evidence="5">
    <location>
        <begin position="1214"/>
        <end position="1233"/>
    </location>
</feature>
<evidence type="ECO:0000256" key="2">
    <source>
        <dbReference type="ARBA" id="ARBA00022679"/>
    </source>
</evidence>
<feature type="compositionally biased region" description="Basic and acidic residues" evidence="5">
    <location>
        <begin position="806"/>
        <end position="821"/>
    </location>
</feature>
<feature type="compositionally biased region" description="Polar residues" evidence="5">
    <location>
        <begin position="95"/>
        <end position="104"/>
    </location>
</feature>
<dbReference type="PANTHER" id="PTHR12400">
    <property type="entry name" value="INOSITOL POLYPHOSPHATE KINASE"/>
    <property type="match status" value="1"/>
</dbReference>
<dbReference type="GO" id="GO:0008440">
    <property type="term" value="F:inositol-1,4,5-trisphosphate 3-kinase activity"/>
    <property type="evidence" value="ECO:0007669"/>
    <property type="project" value="TreeGrafter"/>
</dbReference>
<comment type="similarity">
    <text evidence="1 4">Belongs to the inositol phosphokinase (IPK) family.</text>
</comment>
<feature type="compositionally biased region" description="Basic and acidic residues" evidence="5">
    <location>
        <begin position="119"/>
        <end position="130"/>
    </location>
</feature>
<keyword evidence="3 4" id="KW-0418">Kinase</keyword>
<feature type="region of interest" description="Disordered" evidence="5">
    <location>
        <begin position="262"/>
        <end position="319"/>
    </location>
</feature>
<feature type="region of interest" description="Disordered" evidence="5">
    <location>
        <begin position="848"/>
        <end position="909"/>
    </location>
</feature>
<feature type="region of interest" description="Disordered" evidence="5">
    <location>
        <begin position="1301"/>
        <end position="1333"/>
    </location>
</feature>
<feature type="region of interest" description="Disordered" evidence="5">
    <location>
        <begin position="1251"/>
        <end position="1273"/>
    </location>
</feature>
<dbReference type="GO" id="GO:0005634">
    <property type="term" value="C:nucleus"/>
    <property type="evidence" value="ECO:0007669"/>
    <property type="project" value="TreeGrafter"/>
</dbReference>
<protein>
    <recommendedName>
        <fullName evidence="4">Kinase</fullName>
        <ecNumber evidence="4">2.7.-.-</ecNumber>
    </recommendedName>
</protein>
<dbReference type="GO" id="GO:0000824">
    <property type="term" value="F:inositol-1,4,5,6-tetrakisphosphate 3-kinase activity"/>
    <property type="evidence" value="ECO:0007669"/>
    <property type="project" value="TreeGrafter"/>
</dbReference>
<feature type="region of interest" description="Disordered" evidence="5">
    <location>
        <begin position="924"/>
        <end position="1005"/>
    </location>
</feature>
<gene>
    <name evidence="6" type="ORF">G6O67_007808</name>
</gene>
<feature type="compositionally biased region" description="Basic and acidic residues" evidence="5">
    <location>
        <begin position="351"/>
        <end position="382"/>
    </location>
</feature>
<dbReference type="InterPro" id="IPR038286">
    <property type="entry name" value="IPK_sf"/>
</dbReference>
<proteinExistence type="inferred from homology"/>
<dbReference type="GO" id="GO:0046854">
    <property type="term" value="P:phosphatidylinositol phosphate biosynthetic process"/>
    <property type="evidence" value="ECO:0007669"/>
    <property type="project" value="TreeGrafter"/>
</dbReference>
<name>A0A8H4LW37_9HYPO</name>
<feature type="region of interest" description="Disordered" evidence="5">
    <location>
        <begin position="351"/>
        <end position="389"/>
    </location>
</feature>
<feature type="region of interest" description="Disordered" evidence="5">
    <location>
        <begin position="721"/>
        <end position="743"/>
    </location>
</feature>
<dbReference type="EC" id="2.7.-.-" evidence="4"/>
<dbReference type="SUPFAM" id="SSF56104">
    <property type="entry name" value="SAICAR synthase-like"/>
    <property type="match status" value="1"/>
</dbReference>
<dbReference type="Gene3D" id="3.30.470.160">
    <property type="entry name" value="Inositol polyphosphate kinase"/>
    <property type="match status" value="1"/>
</dbReference>
<feature type="compositionally biased region" description="Low complexity" evidence="5">
    <location>
        <begin position="50"/>
        <end position="69"/>
    </location>
</feature>
<reference evidence="6 7" key="1">
    <citation type="journal article" date="2020" name="Genome Biol. Evol.">
        <title>A new high-quality draft genome assembly of the Chinese cordyceps Ophiocordyceps sinensis.</title>
        <authorList>
            <person name="Shu R."/>
            <person name="Zhang J."/>
            <person name="Meng Q."/>
            <person name="Zhang H."/>
            <person name="Zhou G."/>
            <person name="Li M."/>
            <person name="Wu P."/>
            <person name="Zhao Y."/>
            <person name="Chen C."/>
            <person name="Qin Q."/>
        </authorList>
    </citation>
    <scope>NUCLEOTIDE SEQUENCE [LARGE SCALE GENOMIC DNA]</scope>
    <source>
        <strain evidence="6 7">IOZ07</strain>
    </source>
</reference>
<dbReference type="Proteomes" id="UP000557566">
    <property type="component" value="Unassembled WGS sequence"/>
</dbReference>
<keyword evidence="2 4" id="KW-0808">Transferase</keyword>
<feature type="compositionally biased region" description="Acidic residues" evidence="5">
    <location>
        <begin position="1319"/>
        <end position="1333"/>
    </location>
</feature>
<feature type="compositionally biased region" description="Basic and acidic residues" evidence="5">
    <location>
        <begin position="77"/>
        <end position="88"/>
    </location>
</feature>
<evidence type="ECO:0000313" key="7">
    <source>
        <dbReference type="Proteomes" id="UP000557566"/>
    </source>
</evidence>
<organism evidence="6 7">
    <name type="scientific">Ophiocordyceps sinensis</name>
    <dbReference type="NCBI Taxonomy" id="72228"/>
    <lineage>
        <taxon>Eukaryota</taxon>
        <taxon>Fungi</taxon>
        <taxon>Dikarya</taxon>
        <taxon>Ascomycota</taxon>
        <taxon>Pezizomycotina</taxon>
        <taxon>Sordariomycetes</taxon>
        <taxon>Hypocreomycetidae</taxon>
        <taxon>Hypocreales</taxon>
        <taxon>Ophiocordycipitaceae</taxon>
        <taxon>Ophiocordyceps</taxon>
    </lineage>
</organism>
<evidence type="ECO:0000256" key="1">
    <source>
        <dbReference type="ARBA" id="ARBA00007374"/>
    </source>
</evidence>
<feature type="compositionally biased region" description="Basic and acidic residues" evidence="5">
    <location>
        <begin position="32"/>
        <end position="47"/>
    </location>
</feature>
<comment type="caution">
    <text evidence="6">The sequence shown here is derived from an EMBL/GenBank/DDBJ whole genome shotgun (WGS) entry which is preliminary data.</text>
</comment>
<evidence type="ECO:0000256" key="3">
    <source>
        <dbReference type="ARBA" id="ARBA00022777"/>
    </source>
</evidence>
<feature type="region of interest" description="Disordered" evidence="5">
    <location>
        <begin position="1"/>
        <end position="169"/>
    </location>
</feature>
<feature type="compositionally biased region" description="Basic and acidic residues" evidence="5">
    <location>
        <begin position="965"/>
        <end position="993"/>
    </location>
</feature>
<feature type="compositionally biased region" description="Basic and acidic residues" evidence="5">
    <location>
        <begin position="475"/>
        <end position="496"/>
    </location>
</feature>